<sequence>MKKAKTATGEVIDLTYERTLKEKLQRQLLEIEIALERGELELMEPVEARYANKVMTCKAEFLAMPEKIRHLLHADYGTTIDIEYLNEIIYKTLTMLSECKGEDLPRCDPN</sequence>
<proteinExistence type="predicted"/>
<dbReference type="AlphaFoldDB" id="A0A191UDK3"/>
<keyword evidence="2" id="KW-1185">Reference proteome</keyword>
<accession>A0A191UDK3</accession>
<dbReference type="RefSeq" id="WP_068948099.1">
    <property type="nucleotide sequence ID" value="NZ_CP015922.1"/>
</dbReference>
<organism evidence="1 2">
    <name type="scientific">Polynucleobacter wuianus</name>
    <dbReference type="NCBI Taxonomy" id="1743168"/>
    <lineage>
        <taxon>Bacteria</taxon>
        <taxon>Pseudomonadati</taxon>
        <taxon>Pseudomonadota</taxon>
        <taxon>Betaproteobacteria</taxon>
        <taxon>Burkholderiales</taxon>
        <taxon>Burkholderiaceae</taxon>
        <taxon>Polynucleobacter</taxon>
    </lineage>
</organism>
<evidence type="ECO:0000313" key="2">
    <source>
        <dbReference type="Proteomes" id="UP000078463"/>
    </source>
</evidence>
<name>A0A191UDK3_9BURK</name>
<evidence type="ECO:0000313" key="1">
    <source>
        <dbReference type="EMBL" id="ANI99094.1"/>
    </source>
</evidence>
<gene>
    <name evidence="1" type="ORF">A8O14_02690</name>
</gene>
<dbReference type="STRING" id="1743168.A8O14_02690"/>
<protein>
    <submittedName>
        <fullName evidence="1">Uncharacterized protein</fullName>
    </submittedName>
</protein>
<dbReference type="EMBL" id="CP015922">
    <property type="protein sequence ID" value="ANI99094.1"/>
    <property type="molecule type" value="Genomic_DNA"/>
</dbReference>
<reference evidence="2" key="1">
    <citation type="submission" date="2016-05" db="EMBL/GenBank/DDBJ databases">
        <title>Polynucleobacter sp. QLW-P1FAT50C-4 genome.</title>
        <authorList>
            <person name="Hahn M.W."/>
        </authorList>
    </citation>
    <scope>NUCLEOTIDE SEQUENCE [LARGE SCALE GENOMIC DNA]</scope>
    <source>
        <strain evidence="2">QLW-P1FAT50C-4</strain>
    </source>
</reference>
<dbReference type="Proteomes" id="UP000078463">
    <property type="component" value="Chromosome"/>
</dbReference>
<dbReference type="KEGG" id="pwu:A8O14_02690"/>